<dbReference type="Proteomes" id="UP000008363">
    <property type="component" value="Unassembled WGS sequence"/>
</dbReference>
<comment type="caution">
    <text evidence="1">The sequence shown here is derived from an EMBL/GenBank/DDBJ whole genome shotgun (WGS) entry which is preliminary data.</text>
</comment>
<organism evidence="1 2">
    <name type="scientific">Gordonia rhizosphera NBRC 16068</name>
    <dbReference type="NCBI Taxonomy" id="1108045"/>
    <lineage>
        <taxon>Bacteria</taxon>
        <taxon>Bacillati</taxon>
        <taxon>Actinomycetota</taxon>
        <taxon>Actinomycetes</taxon>
        <taxon>Mycobacteriales</taxon>
        <taxon>Gordoniaceae</taxon>
        <taxon>Gordonia</taxon>
    </lineage>
</organism>
<dbReference type="RefSeq" id="WP_006330572.1">
    <property type="nucleotide sequence ID" value="NZ_BAHC01000046.1"/>
</dbReference>
<reference evidence="1 2" key="1">
    <citation type="submission" date="2012-08" db="EMBL/GenBank/DDBJ databases">
        <title>Whole genome shotgun sequence of Gordonia rhizosphera NBRC 16068.</title>
        <authorList>
            <person name="Takarada H."/>
            <person name="Isaki S."/>
            <person name="Hosoyama A."/>
            <person name="Tsuchikane K."/>
            <person name="Katsumata H."/>
            <person name="Baba S."/>
            <person name="Ohji S."/>
            <person name="Yamazaki S."/>
            <person name="Fujita N."/>
        </authorList>
    </citation>
    <scope>NUCLEOTIDE SEQUENCE [LARGE SCALE GENOMIC DNA]</scope>
    <source>
        <strain evidence="1 2">NBRC 16068</strain>
    </source>
</reference>
<dbReference type="STRING" id="1108045.GORHZ_046_00250"/>
<proteinExistence type="predicted"/>
<protein>
    <submittedName>
        <fullName evidence="1">Uncharacterized protein</fullName>
    </submittedName>
</protein>
<evidence type="ECO:0000313" key="2">
    <source>
        <dbReference type="Proteomes" id="UP000008363"/>
    </source>
</evidence>
<sequence>MSKRIEDLIAAEAMAAEEGEAASDLGAPLPSRVKVTRGHPRSRNLQVRFRDDEFDELTAYAEQRGLPVSTVVRSLVLQAIAPADDLKSALDKLETDLAAIRRKALS</sequence>
<evidence type="ECO:0000313" key="1">
    <source>
        <dbReference type="EMBL" id="GAB88875.1"/>
    </source>
</evidence>
<gene>
    <name evidence="1" type="ORF">GORHZ_046_00250</name>
</gene>
<dbReference type="AlphaFoldDB" id="K6VPR5"/>
<name>K6VPR5_9ACTN</name>
<keyword evidence="2" id="KW-1185">Reference proteome</keyword>
<accession>K6VPR5</accession>
<dbReference type="EMBL" id="BAHC01000046">
    <property type="protein sequence ID" value="GAB88875.1"/>
    <property type="molecule type" value="Genomic_DNA"/>
</dbReference>